<feature type="transmembrane region" description="Helical" evidence="1">
    <location>
        <begin position="94"/>
        <end position="113"/>
    </location>
</feature>
<protein>
    <recommendedName>
        <fullName evidence="4">Transmembrane protein</fullName>
    </recommendedName>
</protein>
<dbReference type="AlphaFoldDB" id="A0A8H6DU49"/>
<evidence type="ECO:0008006" key="4">
    <source>
        <dbReference type="Google" id="ProtNLM"/>
    </source>
</evidence>
<evidence type="ECO:0000313" key="2">
    <source>
        <dbReference type="EMBL" id="KAF5848132.1"/>
    </source>
</evidence>
<dbReference type="Proteomes" id="UP000624244">
    <property type="component" value="Unassembled WGS sequence"/>
</dbReference>
<evidence type="ECO:0000313" key="3">
    <source>
        <dbReference type="Proteomes" id="UP000624244"/>
    </source>
</evidence>
<keyword evidence="1" id="KW-1133">Transmembrane helix</keyword>
<evidence type="ECO:0000256" key="1">
    <source>
        <dbReference type="SAM" id="Phobius"/>
    </source>
</evidence>
<dbReference type="EMBL" id="WNKQ01000011">
    <property type="protein sequence ID" value="KAF5848132.1"/>
    <property type="molecule type" value="Genomic_DNA"/>
</dbReference>
<keyword evidence="1" id="KW-0472">Membrane</keyword>
<organism evidence="2 3">
    <name type="scientific">Cochliobolus sativus</name>
    <name type="common">Common root rot and spot blotch fungus</name>
    <name type="synonym">Bipolaris sorokiniana</name>
    <dbReference type="NCBI Taxonomy" id="45130"/>
    <lineage>
        <taxon>Eukaryota</taxon>
        <taxon>Fungi</taxon>
        <taxon>Dikarya</taxon>
        <taxon>Ascomycota</taxon>
        <taxon>Pezizomycotina</taxon>
        <taxon>Dothideomycetes</taxon>
        <taxon>Pleosporomycetidae</taxon>
        <taxon>Pleosporales</taxon>
        <taxon>Pleosporineae</taxon>
        <taxon>Pleosporaceae</taxon>
        <taxon>Bipolaris</taxon>
    </lineage>
</organism>
<proteinExistence type="predicted"/>
<comment type="caution">
    <text evidence="2">The sequence shown here is derived from an EMBL/GenBank/DDBJ whole genome shotgun (WGS) entry which is preliminary data.</text>
</comment>
<keyword evidence="1" id="KW-0812">Transmembrane</keyword>
<gene>
    <name evidence="2" type="ORF">GGP41_005534</name>
</gene>
<accession>A0A8H6DU49</accession>
<feature type="transmembrane region" description="Helical" evidence="1">
    <location>
        <begin position="69"/>
        <end position="88"/>
    </location>
</feature>
<dbReference type="OMA" id="FAFWKLV"/>
<name>A0A8H6DU49_COCSA</name>
<reference evidence="2" key="1">
    <citation type="submission" date="2019-11" db="EMBL/GenBank/DDBJ databases">
        <title>Bipolaris sorokiniana Genome sequencing.</title>
        <authorList>
            <person name="Wang H."/>
        </authorList>
    </citation>
    <scope>NUCLEOTIDE SEQUENCE</scope>
</reference>
<sequence>MSSAASDPDKIIDARSTSALASTRRNLRYLYDPKTAPNAISSRRTRALLRVLRSSIIFVFWRLVRYAKYVAIGSLVATVGAGAFGTFVSGAGFVLAPTGIAGTIFAATVWGIGRYAVGKVKKRWGVSRGFEDEEEEEELRGMRRKRTDARMEYGAEAMPW</sequence>